<accession>A0ABS0CHY3</accession>
<dbReference type="EMBL" id="JADLQX010000001">
    <property type="protein sequence ID" value="MBF6296228.1"/>
    <property type="molecule type" value="Genomic_DNA"/>
</dbReference>
<name>A0ABS0CHY3_9NOCA</name>
<reference evidence="2 3" key="1">
    <citation type="submission" date="2020-10" db="EMBL/GenBank/DDBJ databases">
        <title>Identification of Nocardia species via Next-generation sequencing and recognition of intraspecies genetic diversity.</title>
        <authorList>
            <person name="Li P."/>
            <person name="Li P."/>
            <person name="Lu B."/>
        </authorList>
    </citation>
    <scope>NUCLEOTIDE SEQUENCE [LARGE SCALE GENOMIC DNA]</scope>
    <source>
        <strain evidence="2 3">BJ06-0157</strain>
    </source>
</reference>
<feature type="domain" description="DUF4253" evidence="1">
    <location>
        <begin position="165"/>
        <end position="271"/>
    </location>
</feature>
<gene>
    <name evidence="2" type="ORF">IU459_01565</name>
</gene>
<proteinExistence type="predicted"/>
<protein>
    <submittedName>
        <fullName evidence="2">DUF4253 domain-containing protein</fullName>
    </submittedName>
</protein>
<dbReference type="RefSeq" id="WP_195127602.1">
    <property type="nucleotide sequence ID" value="NZ_JADLQX010000001.1"/>
</dbReference>
<evidence type="ECO:0000313" key="2">
    <source>
        <dbReference type="EMBL" id="MBF6296228.1"/>
    </source>
</evidence>
<evidence type="ECO:0000313" key="3">
    <source>
        <dbReference type="Proteomes" id="UP000702209"/>
    </source>
</evidence>
<organism evidence="2 3">
    <name type="scientific">Nocardia amamiensis</name>
    <dbReference type="NCBI Taxonomy" id="404578"/>
    <lineage>
        <taxon>Bacteria</taxon>
        <taxon>Bacillati</taxon>
        <taxon>Actinomycetota</taxon>
        <taxon>Actinomycetes</taxon>
        <taxon>Mycobacteriales</taxon>
        <taxon>Nocardiaceae</taxon>
        <taxon>Nocardia</taxon>
    </lineage>
</organism>
<comment type="caution">
    <text evidence="2">The sequence shown here is derived from an EMBL/GenBank/DDBJ whole genome shotgun (WGS) entry which is preliminary data.</text>
</comment>
<dbReference type="InterPro" id="IPR025349">
    <property type="entry name" value="DUF4253"/>
</dbReference>
<keyword evidence="3" id="KW-1185">Reference proteome</keyword>
<sequence length="271" mass="30213">MKRNFGVPPFPADLPATAPVPPFDGDDPAAALAELGVEVPALSVVDKTASGAPVWIMSIEPGYHGPGLWEEIRAAYPRTGLWPLFTTEDTWDRTGSEFGYDTPAVEVSGADWLRREYASRQDDPDSIPRGGPEWADLDLDDYDYEGFDWSDTWAIRPDCEEFDQLALIPVANSWLVPRELRWSGAVNCDVDGNVHAAVLRRWSAARGCELVALDLDTMWLKVDEPVLSEDAALAMALEAYLYCPDAATQDRDSVDELAESLLRPLWRLWWD</sequence>
<dbReference type="Pfam" id="PF14062">
    <property type="entry name" value="DUF4253"/>
    <property type="match status" value="1"/>
</dbReference>
<dbReference type="Proteomes" id="UP000702209">
    <property type="component" value="Unassembled WGS sequence"/>
</dbReference>
<evidence type="ECO:0000259" key="1">
    <source>
        <dbReference type="Pfam" id="PF14062"/>
    </source>
</evidence>